<dbReference type="InterPro" id="IPR010104">
    <property type="entry name" value="TonB_rcpt_bac"/>
</dbReference>
<keyword evidence="8" id="KW-0675">Receptor</keyword>
<sequence>MSKFTIKPLVLAMAASMLPAVSYAQDAADAELEEVIVTGSFRASLANALNTKRNSANNVDAIVAEDMGKMPDLNLAESLQRVPGVAITREGGEGRNITVRGLGPGFSATTLNGMEVPSSTGGLDSSGGVNRGRSFDFNVFASELFNKIILNKSSKGSLEEGGLASTVELYSAKPFDNPGPHAVIGGSMAVDNLTGEDDPRVVGMFSNTFADDKFGVLVSFAQSERNIRQEGFGSVRYTSPHDNSKRKFPVNDSAVDIQGTANPLANYPIYDSSSPLFQEELLTDELREQLQNKKLDFMLFPRLPRMDSFSTDQERTGVTGSFQFRPNDRMEFTLDYLNSQLSTEVTSYNFFAQFRNVFNTTTPTSIVLDDAGRVAVAGEFTGVSPRSESRGQFSDTEFEQVVLSGKIDLTDNLKLDVMFGNANVVHDEEQYRFNLDALNASYTNPAAPRRQAINGLNPTYFSYDFRANSDIAEMTYGFDITDPLNFHFTGPTIQKDIVDRDNDTFRSDLTWDLDESSVKTGVIFNERNISSERYQPVAGSITEPVARVSTGSGSAFILPITEATRGLVTTLSAVTNGYGDAVNPPGGFPTDFVIADFAATRAAYNAGSFELQKNSGQTFDITEETAGAYVEYNRNMELAGMPLMVNGGLRYVETEVTSLGVAGESESKLTNDYAEWLPSANATLEVVEDFVVRLSANRNLTRPGLASMTATVNATPVNGNVSVGNPALNPTIADAIDLGFEWYFAEEAVLGITFFRKDIDSFVLGKVVNTTLTPELRNIIGSAYPQYNPNSPSYDPNVVSLDGNWNINTSVNSKGSTLDGYEISYQQPFTFLPSALEGLGMFANYTYVSSETTYETSFGDVKGPLTGLSENSYNYGVYFEREQFGARLVVNGRDDYVTAIPGSDLNYSENTSGPTRVDMSAFYNITENVKVSLEVINLTEEDERLYTTGPQASGGDLNLVREINNTGREISLGLRATF</sequence>
<comment type="subcellular location">
    <subcellularLocation>
        <location evidence="1 4">Cell outer membrane</location>
    </subcellularLocation>
</comment>
<proteinExistence type="inferred from homology"/>
<dbReference type="EMBL" id="JBHRTF010000004">
    <property type="protein sequence ID" value="MFC3116067.1"/>
    <property type="molecule type" value="Genomic_DNA"/>
</dbReference>
<evidence type="ECO:0000256" key="5">
    <source>
        <dbReference type="SAM" id="SignalP"/>
    </source>
</evidence>
<evidence type="ECO:0000259" key="7">
    <source>
        <dbReference type="Pfam" id="PF07715"/>
    </source>
</evidence>
<dbReference type="Proteomes" id="UP001595555">
    <property type="component" value="Unassembled WGS sequence"/>
</dbReference>
<gene>
    <name evidence="8" type="ORF">ACFODX_10900</name>
</gene>
<dbReference type="InterPro" id="IPR000531">
    <property type="entry name" value="Beta-barrel_TonB"/>
</dbReference>
<dbReference type="NCBIfam" id="TIGR01782">
    <property type="entry name" value="TonB-Xanth-Caul"/>
    <property type="match status" value="1"/>
</dbReference>
<evidence type="ECO:0000259" key="6">
    <source>
        <dbReference type="Pfam" id="PF00593"/>
    </source>
</evidence>
<dbReference type="InterPro" id="IPR012910">
    <property type="entry name" value="Plug_dom"/>
</dbReference>
<keyword evidence="3" id="KW-0998">Cell outer membrane</keyword>
<comment type="caution">
    <text evidence="8">The sequence shown here is derived from an EMBL/GenBank/DDBJ whole genome shotgun (WGS) entry which is preliminary data.</text>
</comment>
<dbReference type="Pfam" id="PF07715">
    <property type="entry name" value="Plug"/>
    <property type="match status" value="1"/>
</dbReference>
<dbReference type="Pfam" id="PF00593">
    <property type="entry name" value="TonB_dep_Rec_b-barrel"/>
    <property type="match status" value="1"/>
</dbReference>
<dbReference type="InterPro" id="IPR037066">
    <property type="entry name" value="Plug_dom_sf"/>
</dbReference>
<keyword evidence="9" id="KW-1185">Reference proteome</keyword>
<feature type="domain" description="TonB-dependent receptor-like beta-barrel" evidence="6">
    <location>
        <begin position="456"/>
        <end position="938"/>
    </location>
</feature>
<accession>A0ABV7FEV4</accession>
<evidence type="ECO:0000256" key="4">
    <source>
        <dbReference type="RuleBase" id="RU003357"/>
    </source>
</evidence>
<keyword evidence="5" id="KW-0732">Signal</keyword>
<evidence type="ECO:0000256" key="1">
    <source>
        <dbReference type="ARBA" id="ARBA00004442"/>
    </source>
</evidence>
<evidence type="ECO:0000313" key="9">
    <source>
        <dbReference type="Proteomes" id="UP001595555"/>
    </source>
</evidence>
<dbReference type="SUPFAM" id="SSF56935">
    <property type="entry name" value="Porins"/>
    <property type="match status" value="1"/>
</dbReference>
<dbReference type="PANTHER" id="PTHR40980">
    <property type="entry name" value="PLUG DOMAIN-CONTAINING PROTEIN"/>
    <property type="match status" value="1"/>
</dbReference>
<reference evidence="9" key="1">
    <citation type="journal article" date="2019" name="Int. J. Syst. Evol. Microbiol.">
        <title>The Global Catalogue of Microorganisms (GCM) 10K type strain sequencing project: providing services to taxonomists for standard genome sequencing and annotation.</title>
        <authorList>
            <consortium name="The Broad Institute Genomics Platform"/>
            <consortium name="The Broad Institute Genome Sequencing Center for Infectious Disease"/>
            <person name="Wu L."/>
            <person name="Ma J."/>
        </authorList>
    </citation>
    <scope>NUCLEOTIDE SEQUENCE [LARGE SCALE GENOMIC DNA]</scope>
    <source>
        <strain evidence="9">KCTC 52237</strain>
    </source>
</reference>
<feature type="chain" id="PRO_5046594848" evidence="5">
    <location>
        <begin position="25"/>
        <end position="978"/>
    </location>
</feature>
<feature type="signal peptide" evidence="5">
    <location>
        <begin position="1"/>
        <end position="24"/>
    </location>
</feature>
<comment type="similarity">
    <text evidence="4">Belongs to the TonB-dependent receptor family.</text>
</comment>
<evidence type="ECO:0000256" key="3">
    <source>
        <dbReference type="ARBA" id="ARBA00023237"/>
    </source>
</evidence>
<dbReference type="RefSeq" id="WP_378118983.1">
    <property type="nucleotide sequence ID" value="NZ_JBHRTF010000004.1"/>
</dbReference>
<protein>
    <submittedName>
        <fullName evidence="8">TonB-dependent receptor</fullName>
    </submittedName>
</protein>
<organism evidence="8 9">
    <name type="scientific">Cellvibrio fontiphilus</name>
    <dbReference type="NCBI Taxonomy" id="1815559"/>
    <lineage>
        <taxon>Bacteria</taxon>
        <taxon>Pseudomonadati</taxon>
        <taxon>Pseudomonadota</taxon>
        <taxon>Gammaproteobacteria</taxon>
        <taxon>Cellvibrionales</taxon>
        <taxon>Cellvibrionaceae</taxon>
        <taxon>Cellvibrio</taxon>
    </lineage>
</organism>
<dbReference type="PANTHER" id="PTHR40980:SF3">
    <property type="entry name" value="TONB-DEPENDENT RECEPTOR-LIKE BETA-BARREL DOMAIN-CONTAINING PROTEIN"/>
    <property type="match status" value="1"/>
</dbReference>
<keyword evidence="4" id="KW-0798">TonB box</keyword>
<feature type="domain" description="TonB-dependent receptor plug" evidence="7">
    <location>
        <begin position="52"/>
        <end position="157"/>
    </location>
</feature>
<dbReference type="Gene3D" id="2.40.170.20">
    <property type="entry name" value="TonB-dependent receptor, beta-barrel domain"/>
    <property type="match status" value="1"/>
</dbReference>
<keyword evidence="2 4" id="KW-0472">Membrane</keyword>
<name>A0ABV7FEV4_9GAMM</name>
<evidence type="ECO:0000313" key="8">
    <source>
        <dbReference type="EMBL" id="MFC3116067.1"/>
    </source>
</evidence>
<dbReference type="InterPro" id="IPR036942">
    <property type="entry name" value="Beta-barrel_TonB_sf"/>
</dbReference>
<dbReference type="Gene3D" id="2.170.130.10">
    <property type="entry name" value="TonB-dependent receptor, plug domain"/>
    <property type="match status" value="1"/>
</dbReference>
<evidence type="ECO:0000256" key="2">
    <source>
        <dbReference type="ARBA" id="ARBA00023136"/>
    </source>
</evidence>